<reference evidence="5 6" key="1">
    <citation type="journal article" date="2010" name="Nature">
        <title>The Ectocarpus genome and the independent evolution of multicellularity in brown algae.</title>
        <authorList>
            <person name="Cock J.M."/>
            <person name="Sterck L."/>
            <person name="Rouze P."/>
            <person name="Scornet D."/>
            <person name="Allen A.E."/>
            <person name="Amoutzias G."/>
            <person name="Anthouard V."/>
            <person name="Artiguenave F."/>
            <person name="Aury J.M."/>
            <person name="Badger J.H."/>
            <person name="Beszteri B."/>
            <person name="Billiau K."/>
            <person name="Bonnet E."/>
            <person name="Bothwell J.H."/>
            <person name="Bowler C."/>
            <person name="Boyen C."/>
            <person name="Brownlee C."/>
            <person name="Carrano C.J."/>
            <person name="Charrier B."/>
            <person name="Cho G.Y."/>
            <person name="Coelho S.M."/>
            <person name="Collen J."/>
            <person name="Corre E."/>
            <person name="Da Silva C."/>
            <person name="Delage L."/>
            <person name="Delaroque N."/>
            <person name="Dittami S.M."/>
            <person name="Doulbeau S."/>
            <person name="Elias M."/>
            <person name="Farnham G."/>
            <person name="Gachon C.M."/>
            <person name="Gschloessl B."/>
            <person name="Heesch S."/>
            <person name="Jabbari K."/>
            <person name="Jubin C."/>
            <person name="Kawai H."/>
            <person name="Kimura K."/>
            <person name="Kloareg B."/>
            <person name="Kupper F.C."/>
            <person name="Lang D."/>
            <person name="Le Bail A."/>
            <person name="Leblanc C."/>
            <person name="Lerouge P."/>
            <person name="Lohr M."/>
            <person name="Lopez P.J."/>
            <person name="Martens C."/>
            <person name="Maumus F."/>
            <person name="Michel G."/>
            <person name="Miranda-Saavedra D."/>
            <person name="Morales J."/>
            <person name="Moreau H."/>
            <person name="Motomura T."/>
            <person name="Nagasato C."/>
            <person name="Napoli C.A."/>
            <person name="Nelson D.R."/>
            <person name="Nyvall-Collen P."/>
            <person name="Peters A.F."/>
            <person name="Pommier C."/>
            <person name="Potin P."/>
            <person name="Poulain J."/>
            <person name="Quesneville H."/>
            <person name="Read B."/>
            <person name="Rensing S.A."/>
            <person name="Ritter A."/>
            <person name="Rousvoal S."/>
            <person name="Samanta M."/>
            <person name="Samson G."/>
            <person name="Schroeder D.C."/>
            <person name="Segurens B."/>
            <person name="Strittmatter M."/>
            <person name="Tonon T."/>
            <person name="Tregear J.W."/>
            <person name="Valentin K."/>
            <person name="von Dassow P."/>
            <person name="Yamagishi T."/>
            <person name="Van de Peer Y."/>
            <person name="Wincker P."/>
        </authorList>
    </citation>
    <scope>NUCLEOTIDE SEQUENCE [LARGE SCALE GENOMIC DNA]</scope>
    <source>
        <strain evidence="6">Ec32 / CCAP1310/4</strain>
    </source>
</reference>
<dbReference type="SUPFAM" id="SSF47473">
    <property type="entry name" value="EF-hand"/>
    <property type="match status" value="1"/>
</dbReference>
<feature type="region of interest" description="Disordered" evidence="3">
    <location>
        <begin position="435"/>
        <end position="462"/>
    </location>
</feature>
<dbReference type="PANTHER" id="PTHR22706:SF2">
    <property type="entry name" value="SFI1 SPINDLE BODY DOMAIN-CONTAINING PROTEIN"/>
    <property type="match status" value="1"/>
</dbReference>
<dbReference type="InterPro" id="IPR000048">
    <property type="entry name" value="IQ_motif_EF-hand-BS"/>
</dbReference>
<dbReference type="GO" id="GO:0000278">
    <property type="term" value="P:mitotic cell cycle"/>
    <property type="evidence" value="ECO:0007669"/>
    <property type="project" value="TreeGrafter"/>
</dbReference>
<dbReference type="GO" id="GO:0007051">
    <property type="term" value="P:spindle organization"/>
    <property type="evidence" value="ECO:0007669"/>
    <property type="project" value="TreeGrafter"/>
</dbReference>
<dbReference type="EMBL" id="FN649743">
    <property type="protein sequence ID" value="CBJ49059.1"/>
    <property type="molecule type" value="Genomic_DNA"/>
</dbReference>
<dbReference type="Pfam" id="PF22586">
    <property type="entry name" value="ANCHR-like_BBOX"/>
    <property type="match status" value="1"/>
</dbReference>
<dbReference type="InterPro" id="IPR000315">
    <property type="entry name" value="Znf_B-box"/>
</dbReference>
<keyword evidence="2" id="KW-0479">Metal-binding</keyword>
<dbReference type="PROSITE" id="PS50119">
    <property type="entry name" value="ZF_BBOX"/>
    <property type="match status" value="2"/>
</dbReference>
<dbReference type="InterPro" id="IPR008907">
    <property type="entry name" value="TPP/p25"/>
</dbReference>
<feature type="compositionally biased region" description="Low complexity" evidence="3">
    <location>
        <begin position="203"/>
        <end position="218"/>
    </location>
</feature>
<comment type="similarity">
    <text evidence="1">Belongs to the TPPP family.</text>
</comment>
<dbReference type="Proteomes" id="UP000002630">
    <property type="component" value="Linkage Group LG18"/>
</dbReference>
<sequence>MAATAEVRVRQHAGCDDLDGEVTLPCILDRLSRLEHDSCSYHELLDDFASRRRVGPVKKELPAKHVLDPAEEADEIVQRVEQAARNFSAQKLDRKKPGGLYSTIGRRQVGLVETDIDDLTATITSRTEVLAAAKSTAVAKSLTEHSNGVLAGLLRPDKTTTLPTISPSCFQDPLDSSSPITGSPKRSPFSRSTTKIRRSNGRGPSEPAATATTAGASAEESEEGLEMSERMKVIGVDESQHREDLADNLRRLRTLLGEPEDKVEARRSGSPSVLSVRELRAIGAAQRQRLQHTTKMEGADALAVGRGTQQGSTDEGVQQERAADELGAKGNVLLRDLAKTLFSSMQFRAQKEFLLLAFRKWKVSTPSDTACPDYSFPSSNQIHRAVKTVSGESVLAGYLGATVLIQRSLRRTLAITEAAERRRLRDNQAKSSVDAAEVDSWGERSPTSATEAVPVAGHTQGATGCEERFRREGAVTRIQAVWRSRVLKRNLSALVRIGKRTRAIRIQRAARVYLAKKELHKRKEAFLIRYADEIASAIKIQSIVRRKIAWNRVDERRFQRSKEQLVSTMDAERALRNRTIEVPRIKAVAAREGAVLSAQGKGMPYIIDPVALKILLADKRRAINPWQESTDRKAATKIQALFRSHRQVVRIRRMRVQRRRQDAEARREAQYRAANNLQRVFRGRRARVEAKSRRYGLRAVRVQKVWRGFLGKRAAADRRQRVQAATVLQRRLRGAQARSLAARVRREAVTTSAPAIAIQATARRYLARRRRNKLVKAKQIEWEMTTMAKEMSRFCVERARLRKIAVKRSGEEGSGSFRLEGRAFNKLFASTPGVFSSSFLATDVDLVFARVKDKDEKTLTYAQFAAALNVVAATLFPKTKRFRDFLAFKAKAARLLELVEGKVLKAPGATEYRKFCQKAGERFVFRSANKIQATIRGYLGRKRFRQKQLESDKVARTALESLEVVKLQSLGRRYCARCRAIRLAQAKISKFIDPTTHLPYWLNATTGVTTWTKPKVFGAADVEHAMMVATSKTEHLVICSVCDVRPVRRMCTSCRDSYCEECFQALHGRGKRRAHVAPVIHMCCVCKYQHATRICETCTFKTSTTSAYCDVCFFNKHPGLDNLSKAEAAAIEEGRGGGGGGGAKAWALTAARKQEGWNHRWTPLVVTCVECRRYAARWLCDDCEEVYCVGCYAFVHRHGTKVNHGAEKLPYYPASLHMEYAMACRKRSRKERDEEARSLWLEDQGRAKERAAVRIQARWRGKIGRIEGLAHLKAGRARHRAEWRQRKKDDRKRNALWYEALDLAGIVRRGFDFGTVDELKDQAERGGIRLPGGHTVKTGHRCIYTDPAYVMGDFLKPKNIIRVQGELFKVETVEADRIRVDRVWNKRGSKRVLLYKMVLNPRQKLLLGASRAFWSSQAVQYGIQVTLVLEEDVINRMLRNAAKYYKRKRRKRLYTLAKKTLKKSEEHVGSLKLKLNVAQFGLDNSLLSGDLDGENKAAAADDGAPETAESALAWIEVMNEVRLKCARRPWGEFGAPFVNLQFIISELLSSRSWKEDLQTTGRPLWRNTVTGEESSVPPKGMANIEKMTNDLEKQKQMLRAKKAKKR</sequence>
<evidence type="ECO:0000256" key="1">
    <source>
        <dbReference type="ARBA" id="ARBA00010994"/>
    </source>
</evidence>
<organism evidence="5 6">
    <name type="scientific">Ectocarpus siliculosus</name>
    <name type="common">Brown alga</name>
    <name type="synonym">Conferva siliculosa</name>
    <dbReference type="NCBI Taxonomy" id="2880"/>
    <lineage>
        <taxon>Eukaryota</taxon>
        <taxon>Sar</taxon>
        <taxon>Stramenopiles</taxon>
        <taxon>Ochrophyta</taxon>
        <taxon>PX clade</taxon>
        <taxon>Phaeophyceae</taxon>
        <taxon>Ectocarpales</taxon>
        <taxon>Ectocarpaceae</taxon>
        <taxon>Ectocarpus</taxon>
    </lineage>
</organism>
<dbReference type="Pfam" id="PF00612">
    <property type="entry name" value="IQ"/>
    <property type="match status" value="3"/>
</dbReference>
<proteinExistence type="inferred from homology"/>
<dbReference type="GO" id="GO:0000922">
    <property type="term" value="C:spindle pole"/>
    <property type="evidence" value="ECO:0007669"/>
    <property type="project" value="TreeGrafter"/>
</dbReference>
<dbReference type="EMBL" id="FN647904">
    <property type="protein sequence ID" value="CBJ49059.1"/>
    <property type="molecule type" value="Genomic_DNA"/>
</dbReference>
<keyword evidence="2" id="KW-0862">Zinc</keyword>
<dbReference type="GO" id="GO:0015631">
    <property type="term" value="F:tubulin binding"/>
    <property type="evidence" value="ECO:0007669"/>
    <property type="project" value="InterPro"/>
</dbReference>
<dbReference type="eggNOG" id="ENOG502RKVS">
    <property type="taxonomic scope" value="Eukaryota"/>
</dbReference>
<feature type="region of interest" description="Disordered" evidence="3">
    <location>
        <begin position="164"/>
        <end position="228"/>
    </location>
</feature>
<feature type="domain" description="B box-type" evidence="4">
    <location>
        <begin position="1168"/>
        <end position="1209"/>
    </location>
</feature>
<dbReference type="InterPro" id="IPR011992">
    <property type="entry name" value="EF-hand-dom_pair"/>
</dbReference>
<feature type="domain" description="B box-type" evidence="4">
    <location>
        <begin position="1034"/>
        <end position="1079"/>
    </location>
</feature>
<dbReference type="GO" id="GO:0046785">
    <property type="term" value="P:microtubule polymerization"/>
    <property type="evidence" value="ECO:0007669"/>
    <property type="project" value="InterPro"/>
</dbReference>
<dbReference type="GO" id="GO:0051295">
    <property type="term" value="P:establishment of meiotic spindle localization"/>
    <property type="evidence" value="ECO:0007669"/>
    <property type="project" value="TreeGrafter"/>
</dbReference>
<evidence type="ECO:0000256" key="3">
    <source>
        <dbReference type="SAM" id="MobiDB-lite"/>
    </source>
</evidence>
<dbReference type="GO" id="GO:0005516">
    <property type="term" value="F:calmodulin binding"/>
    <property type="evidence" value="ECO:0007669"/>
    <property type="project" value="TreeGrafter"/>
</dbReference>
<keyword evidence="6" id="KW-1185">Reference proteome</keyword>
<dbReference type="GO" id="GO:0008270">
    <property type="term" value="F:zinc ion binding"/>
    <property type="evidence" value="ECO:0007669"/>
    <property type="project" value="UniProtKB-KW"/>
</dbReference>
<dbReference type="InterPro" id="IPR051185">
    <property type="entry name" value="ASPM"/>
</dbReference>
<dbReference type="Gene3D" id="1.10.238.10">
    <property type="entry name" value="EF-hand"/>
    <property type="match status" value="1"/>
</dbReference>
<dbReference type="InParanoid" id="D7FJ20"/>
<dbReference type="Gene3D" id="1.20.5.190">
    <property type="match status" value="1"/>
</dbReference>
<dbReference type="PROSITE" id="PS50096">
    <property type="entry name" value="IQ"/>
    <property type="match status" value="9"/>
</dbReference>
<evidence type="ECO:0000313" key="5">
    <source>
        <dbReference type="EMBL" id="CBJ49059.1"/>
    </source>
</evidence>
<feature type="compositionally biased region" description="Polar residues" evidence="3">
    <location>
        <begin position="164"/>
        <end position="181"/>
    </location>
</feature>
<protein>
    <submittedName>
        <fullName evidence="5">Calmodulin-binding WW domain protein</fullName>
    </submittedName>
</protein>
<name>D7FJ20_ECTSI</name>
<keyword evidence="2" id="KW-0863">Zinc-finger</keyword>
<evidence type="ECO:0000259" key="4">
    <source>
        <dbReference type="PROSITE" id="PS50119"/>
    </source>
</evidence>
<dbReference type="SMART" id="SM00015">
    <property type="entry name" value="IQ"/>
    <property type="match status" value="11"/>
</dbReference>
<gene>
    <name evidence="5" type="ORF">Esi_0125_0068</name>
</gene>
<evidence type="ECO:0000256" key="2">
    <source>
        <dbReference type="PROSITE-ProRule" id="PRU00024"/>
    </source>
</evidence>
<dbReference type="Pfam" id="PF05517">
    <property type="entry name" value="p25-alpha"/>
    <property type="match status" value="1"/>
</dbReference>
<dbReference type="PANTHER" id="PTHR22706">
    <property type="entry name" value="ASSEMBLY FACTOR FOR SPINDLE MICROTUBULES"/>
    <property type="match status" value="1"/>
</dbReference>
<accession>D7FJ20</accession>
<dbReference type="STRING" id="2880.D7FJ20"/>
<dbReference type="OrthoDB" id="193081at2759"/>
<evidence type="ECO:0000313" key="6">
    <source>
        <dbReference type="Proteomes" id="UP000002630"/>
    </source>
</evidence>